<dbReference type="EMBL" id="MU253862">
    <property type="protein sequence ID" value="KAG9245168.1"/>
    <property type="molecule type" value="Genomic_DNA"/>
</dbReference>
<sequence length="83" mass="9322">MKLSQRKMERLWLLSFLLGSNPTLVTGDFWWFIVKKTKTIGAVTEWIQKKEGVLVNLTTSGTPLSQNIQVGGLNGRDEGFVVL</sequence>
<organism evidence="1 2">
    <name type="scientific">Calycina marina</name>
    <dbReference type="NCBI Taxonomy" id="1763456"/>
    <lineage>
        <taxon>Eukaryota</taxon>
        <taxon>Fungi</taxon>
        <taxon>Dikarya</taxon>
        <taxon>Ascomycota</taxon>
        <taxon>Pezizomycotina</taxon>
        <taxon>Leotiomycetes</taxon>
        <taxon>Helotiales</taxon>
        <taxon>Pezizellaceae</taxon>
        <taxon>Calycina</taxon>
    </lineage>
</organism>
<evidence type="ECO:0000313" key="1">
    <source>
        <dbReference type="EMBL" id="KAG9245168.1"/>
    </source>
</evidence>
<gene>
    <name evidence="1" type="ORF">BJ878DRAFT_33999</name>
</gene>
<dbReference type="AlphaFoldDB" id="A0A9P7Z403"/>
<keyword evidence="2" id="KW-1185">Reference proteome</keyword>
<protein>
    <submittedName>
        <fullName evidence="1">Uncharacterized protein</fullName>
    </submittedName>
</protein>
<dbReference type="Proteomes" id="UP000887226">
    <property type="component" value="Unassembled WGS sequence"/>
</dbReference>
<evidence type="ECO:0000313" key="2">
    <source>
        <dbReference type="Proteomes" id="UP000887226"/>
    </source>
</evidence>
<proteinExistence type="predicted"/>
<reference evidence="1" key="1">
    <citation type="journal article" date="2021" name="IMA Fungus">
        <title>Genomic characterization of three marine fungi, including Emericellopsis atlantica sp. nov. with signatures of a generalist lifestyle and marine biomass degradation.</title>
        <authorList>
            <person name="Hagestad O.C."/>
            <person name="Hou L."/>
            <person name="Andersen J.H."/>
            <person name="Hansen E.H."/>
            <person name="Altermark B."/>
            <person name="Li C."/>
            <person name="Kuhnert E."/>
            <person name="Cox R.J."/>
            <person name="Crous P.W."/>
            <person name="Spatafora J.W."/>
            <person name="Lail K."/>
            <person name="Amirebrahimi M."/>
            <person name="Lipzen A."/>
            <person name="Pangilinan J."/>
            <person name="Andreopoulos W."/>
            <person name="Hayes R.D."/>
            <person name="Ng V."/>
            <person name="Grigoriev I.V."/>
            <person name="Jackson S.A."/>
            <person name="Sutton T.D.S."/>
            <person name="Dobson A.D.W."/>
            <person name="Rama T."/>
        </authorList>
    </citation>
    <scope>NUCLEOTIDE SEQUENCE</scope>
    <source>
        <strain evidence="1">TRa3180A</strain>
    </source>
</reference>
<name>A0A9P7Z403_9HELO</name>
<accession>A0A9P7Z403</accession>
<comment type="caution">
    <text evidence="1">The sequence shown here is derived from an EMBL/GenBank/DDBJ whole genome shotgun (WGS) entry which is preliminary data.</text>
</comment>